<dbReference type="Proteomes" id="UP001056120">
    <property type="component" value="Linkage Group LG24"/>
</dbReference>
<dbReference type="EMBL" id="CM042041">
    <property type="protein sequence ID" value="KAI3712467.1"/>
    <property type="molecule type" value="Genomic_DNA"/>
</dbReference>
<gene>
    <name evidence="1" type="ORF">L1987_71024</name>
</gene>
<organism evidence="1 2">
    <name type="scientific">Smallanthus sonchifolius</name>
    <dbReference type="NCBI Taxonomy" id="185202"/>
    <lineage>
        <taxon>Eukaryota</taxon>
        <taxon>Viridiplantae</taxon>
        <taxon>Streptophyta</taxon>
        <taxon>Embryophyta</taxon>
        <taxon>Tracheophyta</taxon>
        <taxon>Spermatophyta</taxon>
        <taxon>Magnoliopsida</taxon>
        <taxon>eudicotyledons</taxon>
        <taxon>Gunneridae</taxon>
        <taxon>Pentapetalae</taxon>
        <taxon>asterids</taxon>
        <taxon>campanulids</taxon>
        <taxon>Asterales</taxon>
        <taxon>Asteraceae</taxon>
        <taxon>Asteroideae</taxon>
        <taxon>Heliantheae alliance</taxon>
        <taxon>Millerieae</taxon>
        <taxon>Smallanthus</taxon>
    </lineage>
</organism>
<protein>
    <submittedName>
        <fullName evidence="1">Uncharacterized protein</fullName>
    </submittedName>
</protein>
<reference evidence="2" key="1">
    <citation type="journal article" date="2022" name="Mol. Ecol. Resour.">
        <title>The genomes of chicory, endive, great burdock and yacon provide insights into Asteraceae palaeo-polyploidization history and plant inulin production.</title>
        <authorList>
            <person name="Fan W."/>
            <person name="Wang S."/>
            <person name="Wang H."/>
            <person name="Wang A."/>
            <person name="Jiang F."/>
            <person name="Liu H."/>
            <person name="Zhao H."/>
            <person name="Xu D."/>
            <person name="Zhang Y."/>
        </authorList>
    </citation>
    <scope>NUCLEOTIDE SEQUENCE [LARGE SCALE GENOMIC DNA]</scope>
    <source>
        <strain evidence="2">cv. Yunnan</strain>
    </source>
</reference>
<accession>A0ACB9ARH8</accession>
<evidence type="ECO:0000313" key="1">
    <source>
        <dbReference type="EMBL" id="KAI3712467.1"/>
    </source>
</evidence>
<name>A0ACB9ARH8_9ASTR</name>
<sequence length="109" mass="11206">MVLSDIMVVLAVMAAAVRGGGSNDSEVVLYVADVAVQGGAHSEALMFDVQSVLSPICSCGVEDVDHAFLNCLVSKCGVDYLVDRKRFGDKPINSSDPIGGCCSIGPKGG</sequence>
<reference evidence="1 2" key="2">
    <citation type="journal article" date="2022" name="Mol. Ecol. Resour.">
        <title>The genomes of chicory, endive, great burdock and yacon provide insights into Asteraceae paleo-polyploidization history and plant inulin production.</title>
        <authorList>
            <person name="Fan W."/>
            <person name="Wang S."/>
            <person name="Wang H."/>
            <person name="Wang A."/>
            <person name="Jiang F."/>
            <person name="Liu H."/>
            <person name="Zhao H."/>
            <person name="Xu D."/>
            <person name="Zhang Y."/>
        </authorList>
    </citation>
    <scope>NUCLEOTIDE SEQUENCE [LARGE SCALE GENOMIC DNA]</scope>
    <source>
        <strain evidence="2">cv. Yunnan</strain>
        <tissue evidence="1">Leaves</tissue>
    </source>
</reference>
<proteinExistence type="predicted"/>
<keyword evidence="2" id="KW-1185">Reference proteome</keyword>
<evidence type="ECO:0000313" key="2">
    <source>
        <dbReference type="Proteomes" id="UP001056120"/>
    </source>
</evidence>
<comment type="caution">
    <text evidence="1">The sequence shown here is derived from an EMBL/GenBank/DDBJ whole genome shotgun (WGS) entry which is preliminary data.</text>
</comment>